<dbReference type="PANTHER" id="PTHR31992">
    <property type="entry name" value="DOF ZINC FINGER PROTEIN DOF1.4-RELATED"/>
    <property type="match status" value="1"/>
</dbReference>
<keyword evidence="13" id="KW-1185">Reference proteome</keyword>
<comment type="function">
    <text evidence="9">Transcription factor that binds specifically to a 5'-AA[AG]G-3' consensus core sequence.</text>
</comment>
<name>A0A2I0WYY2_9ASPA</name>
<evidence type="ECO:0000256" key="9">
    <source>
        <dbReference type="RuleBase" id="RU369094"/>
    </source>
</evidence>
<evidence type="ECO:0000256" key="3">
    <source>
        <dbReference type="ARBA" id="ARBA00022833"/>
    </source>
</evidence>
<reference evidence="12 13" key="2">
    <citation type="journal article" date="2017" name="Nature">
        <title>The Apostasia genome and the evolution of orchids.</title>
        <authorList>
            <person name="Zhang G.Q."/>
            <person name="Liu K.W."/>
            <person name="Li Z."/>
            <person name="Lohaus R."/>
            <person name="Hsiao Y.Y."/>
            <person name="Niu S.C."/>
            <person name="Wang J.Y."/>
            <person name="Lin Y.C."/>
            <person name="Xu Q."/>
            <person name="Chen L.J."/>
            <person name="Yoshida K."/>
            <person name="Fujiwara S."/>
            <person name="Wang Z.W."/>
            <person name="Zhang Y.Q."/>
            <person name="Mitsuda N."/>
            <person name="Wang M."/>
            <person name="Liu G.H."/>
            <person name="Pecoraro L."/>
            <person name="Huang H.X."/>
            <person name="Xiao X.J."/>
            <person name="Lin M."/>
            <person name="Wu X.Y."/>
            <person name="Wu W.L."/>
            <person name="Chen Y.Y."/>
            <person name="Chang S.B."/>
            <person name="Sakamoto S."/>
            <person name="Ohme-Takagi M."/>
            <person name="Yagi M."/>
            <person name="Zeng S.J."/>
            <person name="Shen C.Y."/>
            <person name="Yeh C.M."/>
            <person name="Luo Y.B."/>
            <person name="Tsai W.C."/>
            <person name="Van de Peer Y."/>
            <person name="Liu Z.J."/>
        </authorList>
    </citation>
    <scope>NUCLEOTIDE SEQUENCE [LARGE SCALE GENOMIC DNA]</scope>
    <source>
        <tissue evidence="12">The whole plant</tissue>
    </source>
</reference>
<dbReference type="AlphaFoldDB" id="A0A2I0WYY2"/>
<feature type="region of interest" description="Disordered" evidence="10">
    <location>
        <begin position="1"/>
        <end position="23"/>
    </location>
</feature>
<dbReference type="GO" id="GO:0003677">
    <property type="term" value="F:DNA binding"/>
    <property type="evidence" value="ECO:0007669"/>
    <property type="project" value="UniProtKB-UniRule"/>
</dbReference>
<dbReference type="PROSITE" id="PS50884">
    <property type="entry name" value="ZF_DOF_2"/>
    <property type="match status" value="1"/>
</dbReference>
<dbReference type="InterPro" id="IPR003851">
    <property type="entry name" value="Znf_Dof"/>
</dbReference>
<organism evidence="12 13">
    <name type="scientific">Dendrobium catenatum</name>
    <dbReference type="NCBI Taxonomy" id="906689"/>
    <lineage>
        <taxon>Eukaryota</taxon>
        <taxon>Viridiplantae</taxon>
        <taxon>Streptophyta</taxon>
        <taxon>Embryophyta</taxon>
        <taxon>Tracheophyta</taxon>
        <taxon>Spermatophyta</taxon>
        <taxon>Magnoliopsida</taxon>
        <taxon>Liliopsida</taxon>
        <taxon>Asparagales</taxon>
        <taxon>Orchidaceae</taxon>
        <taxon>Epidendroideae</taxon>
        <taxon>Malaxideae</taxon>
        <taxon>Dendrobiinae</taxon>
        <taxon>Dendrobium</taxon>
    </lineage>
</organism>
<proteinExistence type="predicted"/>
<gene>
    <name evidence="12" type="primary">DOF1.7</name>
    <name evidence="12" type="ORF">MA16_Dca009280</name>
</gene>
<evidence type="ECO:0000256" key="10">
    <source>
        <dbReference type="SAM" id="MobiDB-lite"/>
    </source>
</evidence>
<keyword evidence="6 9" id="KW-0804">Transcription</keyword>
<dbReference type="GO" id="GO:0005634">
    <property type="term" value="C:nucleus"/>
    <property type="evidence" value="ECO:0007669"/>
    <property type="project" value="UniProtKB-SubCell"/>
</dbReference>
<feature type="compositionally biased region" description="Low complexity" evidence="10">
    <location>
        <begin position="79"/>
        <end position="91"/>
    </location>
</feature>
<keyword evidence="5 8" id="KW-0238">DNA-binding</keyword>
<dbReference type="GO" id="GO:0008270">
    <property type="term" value="F:zinc ion binding"/>
    <property type="evidence" value="ECO:0007669"/>
    <property type="project" value="UniProtKB-KW"/>
</dbReference>
<dbReference type="PROSITE" id="PS01361">
    <property type="entry name" value="ZF_DOF_1"/>
    <property type="match status" value="1"/>
</dbReference>
<dbReference type="Pfam" id="PF02701">
    <property type="entry name" value="Zn_ribbon_Dof"/>
    <property type="match status" value="1"/>
</dbReference>
<evidence type="ECO:0000256" key="6">
    <source>
        <dbReference type="ARBA" id="ARBA00023163"/>
    </source>
</evidence>
<dbReference type="EMBL" id="KZ502309">
    <property type="protein sequence ID" value="PKU80868.1"/>
    <property type="molecule type" value="Genomic_DNA"/>
</dbReference>
<feature type="compositionally biased region" description="Low complexity" evidence="10">
    <location>
        <begin position="1"/>
        <end position="14"/>
    </location>
</feature>
<keyword evidence="4 9" id="KW-0805">Transcription regulation</keyword>
<evidence type="ECO:0000256" key="2">
    <source>
        <dbReference type="ARBA" id="ARBA00022771"/>
    </source>
</evidence>
<comment type="subcellular location">
    <subcellularLocation>
        <location evidence="8 9">Nucleus</location>
    </subcellularLocation>
</comment>
<dbReference type="PANTHER" id="PTHR31992:SF62">
    <property type="entry name" value="DOF ZINC FINGER PROTEIN DOF3.1"/>
    <property type="match status" value="1"/>
</dbReference>
<evidence type="ECO:0000256" key="4">
    <source>
        <dbReference type="ARBA" id="ARBA00023015"/>
    </source>
</evidence>
<evidence type="ECO:0000256" key="5">
    <source>
        <dbReference type="ARBA" id="ARBA00023125"/>
    </source>
</evidence>
<evidence type="ECO:0000259" key="11">
    <source>
        <dbReference type="PROSITE" id="PS50884"/>
    </source>
</evidence>
<keyword evidence="2 8" id="KW-0863">Zinc-finger</keyword>
<dbReference type="GO" id="GO:0003700">
    <property type="term" value="F:DNA-binding transcription factor activity"/>
    <property type="evidence" value="ECO:0007669"/>
    <property type="project" value="UniProtKB-UniRule"/>
</dbReference>
<evidence type="ECO:0000256" key="1">
    <source>
        <dbReference type="ARBA" id="ARBA00022723"/>
    </source>
</evidence>
<dbReference type="InterPro" id="IPR045174">
    <property type="entry name" value="Dof"/>
</dbReference>
<keyword evidence="7 8" id="KW-0539">Nucleus</keyword>
<sequence length="183" mass="19859">MQGTTSASATATKSPFSDPEQNLQCPRCESTNTKFCYFNNYNLSQPRHFCKDCRRYWTRGGALRNVPVGGGTRKNSKRSSATSAVAATSAVNPKRPLPSSSTGEAQRSELLPAPFTPVDDDHRMLDITGSFSSLLSSTNHLGNFLDGEAATPALAESFLGLPVDSSSWGWPDLTIYTPDTRFE</sequence>
<accession>A0A2I0WYY2</accession>
<reference evidence="12 13" key="1">
    <citation type="journal article" date="2016" name="Sci. Rep.">
        <title>The Dendrobium catenatum Lindl. genome sequence provides insights into polysaccharide synthase, floral development and adaptive evolution.</title>
        <authorList>
            <person name="Zhang G.Q."/>
            <person name="Xu Q."/>
            <person name="Bian C."/>
            <person name="Tsai W.C."/>
            <person name="Yeh C.M."/>
            <person name="Liu K.W."/>
            <person name="Yoshida K."/>
            <person name="Zhang L.S."/>
            <person name="Chang S.B."/>
            <person name="Chen F."/>
            <person name="Shi Y."/>
            <person name="Su Y.Y."/>
            <person name="Zhang Y.Q."/>
            <person name="Chen L.J."/>
            <person name="Yin Y."/>
            <person name="Lin M."/>
            <person name="Huang H."/>
            <person name="Deng H."/>
            <person name="Wang Z.W."/>
            <person name="Zhu S.L."/>
            <person name="Zhao X."/>
            <person name="Deng C."/>
            <person name="Niu S.C."/>
            <person name="Huang J."/>
            <person name="Wang M."/>
            <person name="Liu G.H."/>
            <person name="Yang H.J."/>
            <person name="Xiao X.J."/>
            <person name="Hsiao Y.Y."/>
            <person name="Wu W.L."/>
            <person name="Chen Y.Y."/>
            <person name="Mitsuda N."/>
            <person name="Ohme-Takagi M."/>
            <person name="Luo Y.B."/>
            <person name="Van de Peer Y."/>
            <person name="Liu Z.J."/>
        </authorList>
    </citation>
    <scope>NUCLEOTIDE SEQUENCE [LARGE SCALE GENOMIC DNA]</scope>
    <source>
        <tissue evidence="12">The whole plant</tissue>
    </source>
</reference>
<feature type="domain" description="Dof-type" evidence="11">
    <location>
        <begin position="23"/>
        <end position="77"/>
    </location>
</feature>
<evidence type="ECO:0000256" key="8">
    <source>
        <dbReference type="PROSITE-ProRule" id="PRU00071"/>
    </source>
</evidence>
<evidence type="ECO:0000256" key="7">
    <source>
        <dbReference type="ARBA" id="ARBA00023242"/>
    </source>
</evidence>
<keyword evidence="1 9" id="KW-0479">Metal-binding</keyword>
<protein>
    <recommendedName>
        <fullName evidence="9">Dof zinc finger protein</fullName>
    </recommendedName>
</protein>
<evidence type="ECO:0000313" key="12">
    <source>
        <dbReference type="EMBL" id="PKU80868.1"/>
    </source>
</evidence>
<keyword evidence="3 9" id="KW-0862">Zinc</keyword>
<feature type="region of interest" description="Disordered" evidence="10">
    <location>
        <begin position="64"/>
        <end position="117"/>
    </location>
</feature>
<evidence type="ECO:0000313" key="13">
    <source>
        <dbReference type="Proteomes" id="UP000233837"/>
    </source>
</evidence>
<dbReference type="OrthoDB" id="1927254at2759"/>
<dbReference type="Proteomes" id="UP000233837">
    <property type="component" value="Unassembled WGS sequence"/>
</dbReference>